<dbReference type="SUPFAM" id="SSF158791">
    <property type="entry name" value="MgtE N-terminal domain-like"/>
    <property type="match status" value="1"/>
</dbReference>
<dbReference type="NCBIfam" id="TIGR00400">
    <property type="entry name" value="mgtE"/>
    <property type="match status" value="1"/>
</dbReference>
<dbReference type="Proteomes" id="UP000077881">
    <property type="component" value="Unassembled WGS sequence"/>
</dbReference>
<dbReference type="InterPro" id="IPR000644">
    <property type="entry name" value="CBS_dom"/>
</dbReference>
<evidence type="ECO:0000313" key="12">
    <source>
        <dbReference type="Proteomes" id="UP000077881"/>
    </source>
</evidence>
<feature type="transmembrane region" description="Helical" evidence="9">
    <location>
        <begin position="316"/>
        <end position="339"/>
    </location>
</feature>
<evidence type="ECO:0000259" key="10">
    <source>
        <dbReference type="PROSITE" id="PS51371"/>
    </source>
</evidence>
<evidence type="ECO:0000256" key="4">
    <source>
        <dbReference type="ARBA" id="ARBA00022692"/>
    </source>
</evidence>
<dbReference type="OrthoDB" id="9790355at2"/>
<reference evidence="11 12" key="1">
    <citation type="submission" date="2015-05" db="EMBL/GenBank/DDBJ databases">
        <title>Comparison of genome.</title>
        <authorList>
            <person name="Zheng Z."/>
            <person name="Sun M."/>
        </authorList>
    </citation>
    <scope>NUCLEOTIDE SEQUENCE [LARGE SCALE GENOMIC DNA]</scope>
    <source>
        <strain evidence="11 12">G25-74</strain>
    </source>
</reference>
<gene>
    <name evidence="11" type="ORF">ABB05_01065</name>
</gene>
<dbReference type="PANTHER" id="PTHR43773:SF1">
    <property type="entry name" value="MAGNESIUM TRANSPORTER MGTE"/>
    <property type="match status" value="1"/>
</dbReference>
<dbReference type="InterPro" id="IPR006669">
    <property type="entry name" value="MgtE_transporter"/>
</dbReference>
<evidence type="ECO:0000256" key="7">
    <source>
        <dbReference type="ARBA" id="ARBA00023136"/>
    </source>
</evidence>
<feature type="transmembrane region" description="Helical" evidence="9">
    <location>
        <begin position="387"/>
        <end position="414"/>
    </location>
</feature>
<organism evidence="11 12">
    <name type="scientific">Lederbergia galactosidilytica</name>
    <dbReference type="NCBI Taxonomy" id="217031"/>
    <lineage>
        <taxon>Bacteria</taxon>
        <taxon>Bacillati</taxon>
        <taxon>Bacillota</taxon>
        <taxon>Bacilli</taxon>
        <taxon>Bacillales</taxon>
        <taxon>Bacillaceae</taxon>
        <taxon>Lederbergia</taxon>
    </lineage>
</organism>
<keyword evidence="4 9" id="KW-0812">Transmembrane</keyword>
<dbReference type="SUPFAM" id="SSF161093">
    <property type="entry name" value="MgtE membrane domain-like"/>
    <property type="match status" value="1"/>
</dbReference>
<protein>
    <recommendedName>
        <fullName evidence="9">Magnesium transporter MgtE</fullName>
    </recommendedName>
</protein>
<evidence type="ECO:0000256" key="5">
    <source>
        <dbReference type="ARBA" id="ARBA00022842"/>
    </source>
</evidence>
<keyword evidence="6 9" id="KW-1133">Transmembrane helix</keyword>
<feature type="domain" description="CBS" evidence="10">
    <location>
        <begin position="204"/>
        <end position="260"/>
    </location>
</feature>
<accession>A0A178A6L2</accession>
<keyword evidence="5 9" id="KW-0460">Magnesium</keyword>
<feature type="transmembrane region" description="Helical" evidence="9">
    <location>
        <begin position="426"/>
        <end position="448"/>
    </location>
</feature>
<dbReference type="PROSITE" id="PS51371">
    <property type="entry name" value="CBS"/>
    <property type="match status" value="2"/>
</dbReference>
<feature type="domain" description="CBS" evidence="10">
    <location>
        <begin position="140"/>
        <end position="203"/>
    </location>
</feature>
<dbReference type="RefSeq" id="WP_057985638.1">
    <property type="nucleotide sequence ID" value="NZ_JAGGKH010000005.1"/>
</dbReference>
<keyword evidence="8" id="KW-0129">CBS domain</keyword>
<comment type="similarity">
    <text evidence="2 9">Belongs to the SLC41A transporter family.</text>
</comment>
<keyword evidence="3 9" id="KW-0813">Transport</keyword>
<evidence type="ECO:0000256" key="3">
    <source>
        <dbReference type="ARBA" id="ARBA00022448"/>
    </source>
</evidence>
<dbReference type="STRING" id="217031.ABB05_01065"/>
<dbReference type="InterPro" id="IPR006667">
    <property type="entry name" value="SLC41_membr_dom"/>
</dbReference>
<evidence type="ECO:0000256" key="8">
    <source>
        <dbReference type="PROSITE-ProRule" id="PRU00703"/>
    </source>
</evidence>
<dbReference type="GO" id="GO:0046872">
    <property type="term" value="F:metal ion binding"/>
    <property type="evidence" value="ECO:0007669"/>
    <property type="project" value="UniProtKB-KW"/>
</dbReference>
<keyword evidence="9" id="KW-1003">Cell membrane</keyword>
<dbReference type="PANTHER" id="PTHR43773">
    <property type="entry name" value="MAGNESIUM TRANSPORTER MGTE"/>
    <property type="match status" value="1"/>
</dbReference>
<feature type="transmembrane region" description="Helical" evidence="9">
    <location>
        <begin position="360"/>
        <end position="381"/>
    </location>
</feature>
<evidence type="ECO:0000256" key="2">
    <source>
        <dbReference type="ARBA" id="ARBA00009749"/>
    </source>
</evidence>
<dbReference type="EMBL" id="LDJR01000008">
    <property type="protein sequence ID" value="OAK75772.1"/>
    <property type="molecule type" value="Genomic_DNA"/>
</dbReference>
<keyword evidence="9" id="KW-0479">Metal-binding</keyword>
<comment type="subunit">
    <text evidence="9">Homodimer.</text>
</comment>
<evidence type="ECO:0000256" key="1">
    <source>
        <dbReference type="ARBA" id="ARBA00004141"/>
    </source>
</evidence>
<dbReference type="GO" id="GO:0015095">
    <property type="term" value="F:magnesium ion transmembrane transporter activity"/>
    <property type="evidence" value="ECO:0007669"/>
    <property type="project" value="UniProtKB-UniRule"/>
</dbReference>
<comment type="caution">
    <text evidence="11">The sequence shown here is derived from an EMBL/GenBank/DDBJ whole genome shotgun (WGS) entry which is preliminary data.</text>
</comment>
<dbReference type="SUPFAM" id="SSF54631">
    <property type="entry name" value="CBS-domain pair"/>
    <property type="match status" value="1"/>
</dbReference>
<name>A0A178A6L2_9BACI</name>
<keyword evidence="7 9" id="KW-0472">Membrane</keyword>
<dbReference type="Pfam" id="PF03448">
    <property type="entry name" value="MgtE_N"/>
    <property type="match status" value="1"/>
</dbReference>
<feature type="transmembrane region" description="Helical" evidence="9">
    <location>
        <begin position="286"/>
        <end position="304"/>
    </location>
</feature>
<dbReference type="Gene3D" id="1.25.60.10">
    <property type="entry name" value="MgtE N-terminal domain-like"/>
    <property type="match status" value="1"/>
</dbReference>
<dbReference type="InterPro" id="IPR006668">
    <property type="entry name" value="Mg_transptr_MgtE_intracell_dom"/>
</dbReference>
<dbReference type="PATRIC" id="fig|217031.6.peg.226"/>
<dbReference type="Gene3D" id="3.10.580.10">
    <property type="entry name" value="CBS-domain"/>
    <property type="match status" value="1"/>
</dbReference>
<proteinExistence type="inferred from homology"/>
<dbReference type="InterPro" id="IPR038076">
    <property type="entry name" value="MgtE_N_sf"/>
</dbReference>
<comment type="subcellular location">
    <subcellularLocation>
        <location evidence="9">Cell membrane</location>
        <topology evidence="9">Multi-pass membrane protein</topology>
    </subcellularLocation>
    <subcellularLocation>
        <location evidence="1">Membrane</location>
        <topology evidence="1">Multi-pass membrane protein</topology>
    </subcellularLocation>
</comment>
<evidence type="ECO:0000256" key="9">
    <source>
        <dbReference type="RuleBase" id="RU362011"/>
    </source>
</evidence>
<sequence length="452" mass="49901">MLNDRECEDLALKVVECMNGEKFEEVNDLLKEKHPYNLSMIFQSLPEKYRAPFLEHLDDSMIASIIKKLSTTQQMEALGKIGPDKANKILALLDGHILAHLLKVYPDVHLKGYLSGLGNEQADFIQTKLGFPDGTAGRLMSNQYIALQDSLNVEEAILQVRELAFYSESLHYIYLLNENNHLTGIIAYRDLVIAAQGEKLKDIMNRQMICVSALTKRAELARLLQRYDLSALPVLDEEGCLIGIIKFEDIIKVLIHEASEDYGKLSTASKEIDFQTRPLTATLRRLPWLVALLFIGLVSGSIIAKFEGTLEQVVALAFFMPLIAGMTGNTGTQSLAVVVRGLAEQEVGLKKAVKLLLREAWVGVMIGIICGLSIALIAFIWQGNLYLGIVVGGSLLLTLIIGTLAGTVIPLILYKFGIDPAVASGPLITTINDIFSLFVYFSIASFFLDKLV</sequence>
<comment type="function">
    <text evidence="9">Acts as a magnesium transporter.</text>
</comment>
<dbReference type="CDD" id="cd04606">
    <property type="entry name" value="CBS_pair_Mg_transporter"/>
    <property type="match status" value="1"/>
</dbReference>
<dbReference type="Pfam" id="PF00571">
    <property type="entry name" value="CBS"/>
    <property type="match status" value="2"/>
</dbReference>
<keyword evidence="12" id="KW-1185">Reference proteome</keyword>
<dbReference type="Pfam" id="PF01769">
    <property type="entry name" value="MgtE"/>
    <property type="match status" value="1"/>
</dbReference>
<evidence type="ECO:0000256" key="6">
    <source>
        <dbReference type="ARBA" id="ARBA00022989"/>
    </source>
</evidence>
<dbReference type="AlphaFoldDB" id="A0A178A6L2"/>
<dbReference type="GO" id="GO:0005886">
    <property type="term" value="C:plasma membrane"/>
    <property type="evidence" value="ECO:0007669"/>
    <property type="project" value="UniProtKB-SubCell"/>
</dbReference>
<dbReference type="InterPro" id="IPR036739">
    <property type="entry name" value="SLC41_membr_dom_sf"/>
</dbReference>
<dbReference type="InterPro" id="IPR046342">
    <property type="entry name" value="CBS_dom_sf"/>
</dbReference>
<evidence type="ECO:0000313" key="11">
    <source>
        <dbReference type="EMBL" id="OAK75772.1"/>
    </source>
</evidence>
<dbReference type="SMART" id="SM00116">
    <property type="entry name" value="CBS"/>
    <property type="match status" value="2"/>
</dbReference>
<dbReference type="Gene3D" id="1.10.357.20">
    <property type="entry name" value="SLC41 divalent cation transporters, integral membrane domain"/>
    <property type="match status" value="1"/>
</dbReference>